<accession>A0A1S3UHG6</accession>
<evidence type="ECO:0000256" key="6">
    <source>
        <dbReference type="ARBA" id="ARBA00022840"/>
    </source>
</evidence>
<dbReference type="SMR" id="A0A1S3UHG6"/>
<keyword evidence="5 13" id="KW-0418">Kinase</keyword>
<dbReference type="SMART" id="SM00220">
    <property type="entry name" value="S_TKc"/>
    <property type="match status" value="1"/>
</dbReference>
<dbReference type="GO" id="GO:0005524">
    <property type="term" value="F:ATP binding"/>
    <property type="evidence" value="ECO:0007669"/>
    <property type="project" value="UniProtKB-UniRule"/>
</dbReference>
<comment type="catalytic activity">
    <reaction evidence="8">
        <text>L-seryl-[protein] + ATP = O-phospho-L-seryl-[protein] + ADP + H(+)</text>
        <dbReference type="Rhea" id="RHEA:17989"/>
        <dbReference type="Rhea" id="RHEA-COMP:9863"/>
        <dbReference type="Rhea" id="RHEA-COMP:11604"/>
        <dbReference type="ChEBI" id="CHEBI:15378"/>
        <dbReference type="ChEBI" id="CHEBI:29999"/>
        <dbReference type="ChEBI" id="CHEBI:30616"/>
        <dbReference type="ChEBI" id="CHEBI:83421"/>
        <dbReference type="ChEBI" id="CHEBI:456216"/>
        <dbReference type="EC" id="2.7.11.25"/>
    </reaction>
</comment>
<dbReference type="EC" id="2.7.11.25" evidence="2"/>
<feature type="binding site" evidence="9">
    <location>
        <position position="437"/>
    </location>
    <ligand>
        <name>ATP</name>
        <dbReference type="ChEBI" id="CHEBI:30616"/>
    </ligand>
</feature>
<keyword evidence="12" id="KW-1185">Reference proteome</keyword>
<dbReference type="PANTHER" id="PTHR48016:SF17">
    <property type="entry name" value="MITOGEN-ACTIVATED PROTEIN KINASE KINASE KINASE YODA"/>
    <property type="match status" value="1"/>
</dbReference>
<keyword evidence="4 9" id="KW-0547">Nucleotide-binding</keyword>
<evidence type="ECO:0000256" key="7">
    <source>
        <dbReference type="ARBA" id="ARBA00047559"/>
    </source>
</evidence>
<keyword evidence="3" id="KW-0808">Transferase</keyword>
<dbReference type="GeneID" id="106765387"/>
<comment type="catalytic activity">
    <reaction evidence="7">
        <text>L-threonyl-[protein] + ATP = O-phospho-L-threonyl-[protein] + ADP + H(+)</text>
        <dbReference type="Rhea" id="RHEA:46608"/>
        <dbReference type="Rhea" id="RHEA-COMP:11060"/>
        <dbReference type="Rhea" id="RHEA-COMP:11605"/>
        <dbReference type="ChEBI" id="CHEBI:15378"/>
        <dbReference type="ChEBI" id="CHEBI:30013"/>
        <dbReference type="ChEBI" id="CHEBI:30616"/>
        <dbReference type="ChEBI" id="CHEBI:61977"/>
        <dbReference type="ChEBI" id="CHEBI:456216"/>
        <dbReference type="EC" id="2.7.11.25"/>
    </reaction>
</comment>
<dbReference type="CDD" id="cd06632">
    <property type="entry name" value="STKc_MEKK1_plant"/>
    <property type="match status" value="1"/>
</dbReference>
<feature type="domain" description="Protein kinase" evidence="11">
    <location>
        <begin position="408"/>
        <end position="664"/>
    </location>
</feature>
<feature type="region of interest" description="Disordered" evidence="10">
    <location>
        <begin position="887"/>
        <end position="921"/>
    </location>
</feature>
<evidence type="ECO:0000313" key="17">
    <source>
        <dbReference type="RefSeq" id="XP_022640072.1"/>
    </source>
</evidence>
<dbReference type="InterPro" id="IPR050538">
    <property type="entry name" value="MAP_kinase_kinase_kinase"/>
</dbReference>
<feature type="compositionally biased region" description="Low complexity" evidence="10">
    <location>
        <begin position="1041"/>
        <end position="1056"/>
    </location>
</feature>
<feature type="region of interest" description="Disordered" evidence="10">
    <location>
        <begin position="1"/>
        <end position="78"/>
    </location>
</feature>
<evidence type="ECO:0000256" key="4">
    <source>
        <dbReference type="ARBA" id="ARBA00022741"/>
    </source>
</evidence>
<dbReference type="Proteomes" id="UP000087766">
    <property type="component" value="Chromosome 7"/>
</dbReference>
<proteinExistence type="inferred from homology"/>
<evidence type="ECO:0000313" key="16">
    <source>
        <dbReference type="RefSeq" id="XP_022640070.1"/>
    </source>
</evidence>
<feature type="region of interest" description="Disordered" evidence="10">
    <location>
        <begin position="319"/>
        <end position="351"/>
    </location>
</feature>
<dbReference type="GO" id="GO:0010098">
    <property type="term" value="P:suspensor development"/>
    <property type="evidence" value="ECO:0007669"/>
    <property type="project" value="EnsemblPlants"/>
</dbReference>
<dbReference type="SUPFAM" id="SSF56112">
    <property type="entry name" value="Protein kinase-like (PK-like)"/>
    <property type="match status" value="1"/>
</dbReference>
<dbReference type="RefSeq" id="XP_022640070.1">
    <property type="nucleotide sequence ID" value="XM_022784349.1"/>
</dbReference>
<dbReference type="PROSITE" id="PS50011">
    <property type="entry name" value="PROTEIN_KINASE_DOM"/>
    <property type="match status" value="1"/>
</dbReference>
<feature type="compositionally biased region" description="Basic and acidic residues" evidence="10">
    <location>
        <begin position="32"/>
        <end position="54"/>
    </location>
</feature>
<dbReference type="FunFam" id="1.10.510.10:FF:000186">
    <property type="entry name" value="Mitogen-activated protein kinase kinase kinase"/>
    <property type="match status" value="1"/>
</dbReference>
<evidence type="ECO:0000256" key="8">
    <source>
        <dbReference type="ARBA" id="ARBA00048329"/>
    </source>
</evidence>
<sequence>MRSWWGKSSSKEVKRKENKESIIHTIQRKLKNASEEKCNNKSERSRRHRDDAISKKGSRSLAPSRSPSPSTHVSRCQSFAERPLSQPLPLPGSHLSDAIGANSGVILTSKLDRTINSKPSLYFPLPVPGFVSNKEDATYMEGEIATASVSSESSIDSGNSFDSPHFVSPLASDCENGNRATINSSFSLVHKNQPLITIQRNSRAFSKPSPQLCNNKPLSTSPRGVPLHLQNLQVARPGGLCSAPGSSISSPRNPTGTFGPEQMFNSELQTRKPYPDIASGHSYSLVSGRNSSHISVGGDLSGQMILPQNRCSPECSPIVSPRMTSPGPSSRIQSVTVTPLHPKAGGTAAEAHTRRLDDMKQKNHQLPLPPISVTKPCPFSPPYSASTTPSAPRSPAGSETSISPGSRWKKGQLLGRGTFGHVYLGFNRESGEMCAMKEVTLFSDDAKSRESAQQLGQEIAMLSRLRHPNIVQYYGSETIDDRLYVYLEYVSGGSIYKLVKEYGQLGEIAIRNYTRQILLGLAYLHAKNTVHRDIKGANILVDPNGRIKLADFGMAKHISGPSCPFSFKGSPYWMAPEVIKNSNGCNLAVDIWSLGCTVLEMATTKPPWSQYEGVAAMFKIGNSKELPTIPDHLSEDGKDFVRLCLQRNPQNRPSAAQLLEHSFVRNAMLERSILSAAPSEDPTAIINAVRSLVVGPAKRNSCLDSEVAGMNPPRNLKAGSGSSDPHTPREISCPISPSFPYKSLHTSGRMSPPISSPRTASGSSSPLTSGGGAIPYHQTKQSIISHEVSGMIQRSHHGVIPISSPRTASGSSSPLTSGGGAIPYHQTKQSMLSPEVSGMIQKSNHGVIPISSPRTASGPSSPLTSGGGAIPFHQSKQQLFSHEVVGMSQKSQNGAIPVSSPRTASSSSSPLTSGGGAVPVHQTKQPLFSHEVLSMIQKSQNGAIPISGPHTASGTYSPLTSGGGAVPFHQTKQPLFSHEVSGMIQRSQNGCIPISSPPTPSGSSSPLTCGGGAIPFHQTKQPLFSHEVVGMTQKSQNGAIPISSPRTASGSSSPLTSGGGAIPFHQTRPQLFSNELVGMIQKSLDGAIPTASHRTASGSSSPLTSGGGAIPFHQTRPQLFSNELVGMIQKSLDGAIPTASHRTASGSSPLTSGGSAIPCLQTRQSQISHEVVGMSQNPQHGFHSFGNTPHQGSKHAQFGRNLQTTHACRDVGSSNNNHSRRAVQGDPIEFRDGKSYLADCVSQQLLRDYVRLHACLDLKPDPPNPDRTNGL</sequence>
<evidence type="ECO:0000256" key="9">
    <source>
        <dbReference type="PROSITE-ProRule" id="PRU10141"/>
    </source>
</evidence>
<feature type="compositionally biased region" description="Low complexity" evidence="10">
    <location>
        <begin position="59"/>
        <end position="70"/>
    </location>
</feature>
<evidence type="ECO:0000313" key="18">
    <source>
        <dbReference type="RefSeq" id="XP_022640073.1"/>
    </source>
</evidence>
<feature type="compositionally biased region" description="Low complexity" evidence="10">
    <location>
        <begin position="382"/>
        <end position="398"/>
    </location>
</feature>
<feature type="compositionally biased region" description="Polar residues" evidence="10">
    <location>
        <begin position="322"/>
        <end position="337"/>
    </location>
</feature>
<feature type="compositionally biased region" description="Basic and acidic residues" evidence="10">
    <location>
        <begin position="9"/>
        <end position="22"/>
    </location>
</feature>
<feature type="region of interest" description="Disordered" evidence="10">
    <location>
        <begin position="1037"/>
        <end position="1066"/>
    </location>
</feature>
<gene>
    <name evidence="13 14 15 16 17 18" type="primary">LOC106765387</name>
</gene>
<feature type="compositionally biased region" description="Low complexity" evidence="10">
    <location>
        <begin position="801"/>
        <end position="816"/>
    </location>
</feature>
<dbReference type="InterPro" id="IPR011009">
    <property type="entry name" value="Kinase-like_dom_sf"/>
</dbReference>
<dbReference type="Pfam" id="PF00069">
    <property type="entry name" value="Pkinase"/>
    <property type="match status" value="1"/>
</dbReference>
<dbReference type="RefSeq" id="XP_022640072.1">
    <property type="nucleotide sequence ID" value="XM_022784351.1"/>
</dbReference>
<dbReference type="RefSeq" id="XP_014505471.1">
    <property type="nucleotide sequence ID" value="XM_014649985.2"/>
</dbReference>
<feature type="region of interest" description="Disordered" evidence="10">
    <location>
        <begin position="364"/>
        <end position="409"/>
    </location>
</feature>
<dbReference type="Gramene" id="Vradi07g30670.1">
    <property type="protein sequence ID" value="Vradi07g30670.1"/>
    <property type="gene ID" value="Vradi07g30670"/>
</dbReference>
<dbReference type="PROSITE" id="PS00107">
    <property type="entry name" value="PROTEIN_KINASE_ATP"/>
    <property type="match status" value="1"/>
</dbReference>
<reference evidence="13 14" key="2">
    <citation type="submission" date="2025-04" db="UniProtKB">
        <authorList>
            <consortium name="RefSeq"/>
        </authorList>
    </citation>
    <scope>IDENTIFICATION</scope>
    <source>
        <tissue evidence="13 14">Leaf</tissue>
    </source>
</reference>
<feature type="region of interest" description="Disordered" evidence="10">
    <location>
        <begin position="705"/>
        <end position="775"/>
    </location>
</feature>
<dbReference type="GO" id="GO:0010229">
    <property type="term" value="P:inflorescence development"/>
    <property type="evidence" value="ECO:0007669"/>
    <property type="project" value="EnsemblPlants"/>
</dbReference>
<organism evidence="12 13">
    <name type="scientific">Vigna radiata var. radiata</name>
    <name type="common">Mung bean</name>
    <name type="synonym">Phaseolus aureus</name>
    <dbReference type="NCBI Taxonomy" id="3916"/>
    <lineage>
        <taxon>Eukaryota</taxon>
        <taxon>Viridiplantae</taxon>
        <taxon>Streptophyta</taxon>
        <taxon>Embryophyta</taxon>
        <taxon>Tracheophyta</taxon>
        <taxon>Spermatophyta</taxon>
        <taxon>Magnoliopsida</taxon>
        <taxon>eudicotyledons</taxon>
        <taxon>Gunneridae</taxon>
        <taxon>Pentapetalae</taxon>
        <taxon>rosids</taxon>
        <taxon>fabids</taxon>
        <taxon>Fabales</taxon>
        <taxon>Fabaceae</taxon>
        <taxon>Papilionoideae</taxon>
        <taxon>50 kb inversion clade</taxon>
        <taxon>NPAAA clade</taxon>
        <taxon>indigoferoid/millettioid clade</taxon>
        <taxon>Phaseoleae</taxon>
        <taxon>Vigna</taxon>
    </lineage>
</organism>
<name>A0A1S3UHG6_VIGRR</name>
<evidence type="ECO:0000313" key="13">
    <source>
        <dbReference type="RefSeq" id="XP_014505471.1"/>
    </source>
</evidence>
<dbReference type="InterPro" id="IPR017441">
    <property type="entry name" value="Protein_kinase_ATP_BS"/>
</dbReference>
<feature type="region of interest" description="Disordered" evidence="10">
    <location>
        <begin position="800"/>
        <end position="824"/>
    </location>
</feature>
<feature type="compositionally biased region" description="Low complexity" evidence="10">
    <location>
        <begin position="756"/>
        <end position="768"/>
    </location>
</feature>
<dbReference type="RefSeq" id="XP_022640069.1">
    <property type="nucleotide sequence ID" value="XM_022784348.1"/>
</dbReference>
<feature type="compositionally biased region" description="Low complexity" evidence="10">
    <location>
        <begin position="899"/>
        <end position="912"/>
    </location>
</feature>
<protein>
    <recommendedName>
        <fullName evidence="2">mitogen-activated protein kinase kinase kinase</fullName>
        <ecNumber evidence="2">2.7.11.25</ecNumber>
    </recommendedName>
</protein>
<dbReference type="GO" id="GO:0010103">
    <property type="term" value="P:stomatal complex morphogenesis"/>
    <property type="evidence" value="ECO:0007669"/>
    <property type="project" value="EnsemblPlants"/>
</dbReference>
<dbReference type="KEGG" id="vra:106765387"/>
<dbReference type="GO" id="GO:0004709">
    <property type="term" value="F:MAP kinase kinase kinase activity"/>
    <property type="evidence" value="ECO:0007669"/>
    <property type="project" value="UniProtKB-EC"/>
</dbReference>
<keyword evidence="6 9" id="KW-0067">ATP-binding</keyword>
<feature type="region of interest" description="Disordered" evidence="10">
    <location>
        <begin position="851"/>
        <end position="871"/>
    </location>
</feature>
<evidence type="ECO:0000256" key="3">
    <source>
        <dbReference type="ARBA" id="ARBA00022679"/>
    </source>
</evidence>
<evidence type="ECO:0000256" key="1">
    <source>
        <dbReference type="ARBA" id="ARBA00006529"/>
    </source>
</evidence>
<dbReference type="Gene3D" id="1.10.510.10">
    <property type="entry name" value="Transferase(Phosphotransferase) domain 1"/>
    <property type="match status" value="1"/>
</dbReference>
<dbReference type="GO" id="GO:0005886">
    <property type="term" value="C:plasma membrane"/>
    <property type="evidence" value="ECO:0007669"/>
    <property type="project" value="EnsemblPlants"/>
</dbReference>
<dbReference type="InterPro" id="IPR000719">
    <property type="entry name" value="Prot_kinase_dom"/>
</dbReference>
<dbReference type="OrthoDB" id="266718at2759"/>
<dbReference type="STRING" id="3916.A0A1S3UHG6"/>
<evidence type="ECO:0000313" key="14">
    <source>
        <dbReference type="RefSeq" id="XP_014505473.1"/>
    </source>
</evidence>
<evidence type="ECO:0000259" key="11">
    <source>
        <dbReference type="PROSITE" id="PS50011"/>
    </source>
</evidence>
<reference evidence="12" key="1">
    <citation type="journal article" date="2014" name="Nat. Commun.">
        <title>Genome sequence of mungbean and insights into evolution within Vigna species.</title>
        <authorList>
            <person name="Kang Y.J."/>
            <person name="Kim S.K."/>
            <person name="Kim M.Y."/>
            <person name="Lestari P."/>
            <person name="Kim K.H."/>
            <person name="Ha B.K."/>
            <person name="Jun T.H."/>
            <person name="Hwang W.J."/>
            <person name="Lee T."/>
            <person name="Lee J."/>
            <person name="Shim S."/>
            <person name="Yoon M.Y."/>
            <person name="Jang Y.E."/>
            <person name="Han K.S."/>
            <person name="Taeprayoon P."/>
            <person name="Yoon N."/>
            <person name="Somta P."/>
            <person name="Tanya P."/>
            <person name="Kim K.S."/>
            <person name="Gwag J.G."/>
            <person name="Moon J.K."/>
            <person name="Lee Y.H."/>
            <person name="Park B.S."/>
            <person name="Bombarely A."/>
            <person name="Doyle J.J."/>
            <person name="Jackson S.A."/>
            <person name="Schafleitner R."/>
            <person name="Srinives P."/>
            <person name="Varshney R.K."/>
            <person name="Lee S.H."/>
        </authorList>
    </citation>
    <scope>NUCLEOTIDE SEQUENCE [LARGE SCALE GENOMIC DNA]</scope>
    <source>
        <strain evidence="12">cv. VC1973A</strain>
    </source>
</reference>
<evidence type="ECO:0000256" key="5">
    <source>
        <dbReference type="ARBA" id="ARBA00022777"/>
    </source>
</evidence>
<feature type="compositionally biased region" description="Low complexity" evidence="10">
    <location>
        <begin position="855"/>
        <end position="864"/>
    </location>
</feature>
<evidence type="ECO:0000256" key="10">
    <source>
        <dbReference type="SAM" id="MobiDB-lite"/>
    </source>
</evidence>
<dbReference type="RefSeq" id="XP_022640073.1">
    <property type="nucleotide sequence ID" value="XM_022784352.1"/>
</dbReference>
<evidence type="ECO:0000256" key="2">
    <source>
        <dbReference type="ARBA" id="ARBA00012406"/>
    </source>
</evidence>
<comment type="similarity">
    <text evidence="1">Belongs to the protein kinase superfamily. STE Ser/Thr protein kinase family. MAP kinase kinase kinase subfamily.</text>
</comment>
<dbReference type="AlphaFoldDB" id="A0A1S3UHG6"/>
<evidence type="ECO:0000313" key="15">
    <source>
        <dbReference type="RefSeq" id="XP_022640069.1"/>
    </source>
</evidence>
<evidence type="ECO:0000313" key="12">
    <source>
        <dbReference type="Proteomes" id="UP000087766"/>
    </source>
</evidence>
<dbReference type="GO" id="GO:0005938">
    <property type="term" value="C:cell cortex"/>
    <property type="evidence" value="ECO:0007669"/>
    <property type="project" value="EnsemblPlants"/>
</dbReference>
<dbReference type="RefSeq" id="XP_014505473.1">
    <property type="nucleotide sequence ID" value="XM_014649987.2"/>
</dbReference>
<dbReference type="PANTHER" id="PTHR48016">
    <property type="entry name" value="MAP KINASE KINASE KINASE SSK2-RELATED-RELATED"/>
    <property type="match status" value="1"/>
</dbReference>